<dbReference type="HOGENOM" id="CLU_070819_0_0_11"/>
<dbReference type="STRING" id="106370.Francci3_0994"/>
<organism evidence="1 2">
    <name type="scientific">Frankia casuarinae (strain DSM 45818 / CECT 9043 / HFP020203 / CcI3)</name>
    <dbReference type="NCBI Taxonomy" id="106370"/>
    <lineage>
        <taxon>Bacteria</taxon>
        <taxon>Bacillati</taxon>
        <taxon>Actinomycetota</taxon>
        <taxon>Actinomycetes</taxon>
        <taxon>Frankiales</taxon>
        <taxon>Frankiaceae</taxon>
        <taxon>Frankia</taxon>
    </lineage>
</organism>
<evidence type="ECO:0008006" key="3">
    <source>
        <dbReference type="Google" id="ProtNLM"/>
    </source>
</evidence>
<dbReference type="KEGG" id="fra:Francci3_0994"/>
<dbReference type="OrthoDB" id="3373978at2"/>
<dbReference type="PANTHER" id="PTHR39217">
    <property type="match status" value="1"/>
</dbReference>
<dbReference type="eggNOG" id="COG0189">
    <property type="taxonomic scope" value="Bacteria"/>
</dbReference>
<evidence type="ECO:0000313" key="2">
    <source>
        <dbReference type="Proteomes" id="UP000001937"/>
    </source>
</evidence>
<proteinExistence type="predicted"/>
<reference evidence="1 2" key="1">
    <citation type="journal article" date="2007" name="Genome Res.">
        <title>Genome characteristics of facultatively symbiotic Frankia sp. strains reflect host range and host plant biogeography.</title>
        <authorList>
            <person name="Normand P."/>
            <person name="Lapierre P."/>
            <person name="Tisa L.S."/>
            <person name="Gogarten J.P."/>
            <person name="Alloisio N."/>
            <person name="Bagnarol E."/>
            <person name="Bassi C.A."/>
            <person name="Berry A.M."/>
            <person name="Bickhart D.M."/>
            <person name="Choisne N."/>
            <person name="Couloux A."/>
            <person name="Cournoyer B."/>
            <person name="Cruveiller S."/>
            <person name="Daubin V."/>
            <person name="Demange N."/>
            <person name="Francino M.P."/>
            <person name="Goltsman E."/>
            <person name="Huang Y."/>
            <person name="Kopp O.R."/>
            <person name="Labarre L."/>
            <person name="Lapidus A."/>
            <person name="Lavire C."/>
            <person name="Marechal J."/>
            <person name="Martinez M."/>
            <person name="Mastronunzio J.E."/>
            <person name="Mullin B.C."/>
            <person name="Niemann J."/>
            <person name="Pujic P."/>
            <person name="Rawnsley T."/>
            <person name="Rouy Z."/>
            <person name="Schenowitz C."/>
            <person name="Sellstedt A."/>
            <person name="Tavares F."/>
            <person name="Tomkins J.P."/>
            <person name="Vallenet D."/>
            <person name="Valverde C."/>
            <person name="Wall L.G."/>
            <person name="Wang Y."/>
            <person name="Medigue C."/>
            <person name="Benson D.R."/>
        </authorList>
    </citation>
    <scope>NUCLEOTIDE SEQUENCE [LARGE SCALE GENOMIC DNA]</scope>
    <source>
        <strain evidence="2">DSM 45818 / CECT 9043 / CcI3</strain>
    </source>
</reference>
<dbReference type="SUPFAM" id="SSF56059">
    <property type="entry name" value="Glutathione synthetase ATP-binding domain-like"/>
    <property type="match status" value="1"/>
</dbReference>
<dbReference type="Proteomes" id="UP000001937">
    <property type="component" value="Chromosome"/>
</dbReference>
<dbReference type="InterPro" id="IPR053191">
    <property type="entry name" value="DcsG_Biosynth_Enzyme"/>
</dbReference>
<gene>
    <name evidence="1" type="ordered locus">Francci3_0994</name>
</gene>
<accession>Q2JEB5</accession>
<dbReference type="EMBL" id="CP000249">
    <property type="protein sequence ID" value="ABD10377.1"/>
    <property type="molecule type" value="Genomic_DNA"/>
</dbReference>
<evidence type="ECO:0000313" key="1">
    <source>
        <dbReference type="EMBL" id="ABD10377.1"/>
    </source>
</evidence>
<keyword evidence="2" id="KW-1185">Reference proteome</keyword>
<accession>A0A1X1PSI1</accession>
<dbReference type="RefSeq" id="WP_011435445.1">
    <property type="nucleotide sequence ID" value="NC_007777.1"/>
</dbReference>
<sequence>MKAVTTGRPIAYLHLDSPHAEYPQIVTALADYGVTAVAVHLDNVHTVDWTAFDGVNLRMCRGFHERPDFLDRIRRLYLELDGKIPILNSMRVAVGTLDKRRYLSELEQDGIAVIPTRWVSRGEDVTIDTLMTQTGWDHVVIKPTVSAGSWRTFRVSRSGPSTSATHFVRHGHEATSATGVAPRRDTEPETLLRDLVSTHHVCVQPFLSSILAHGELSFVFLGGKLSHAVRKRVARDGGWWAHERFGGRNEVIQPTPAEREWAYCVYEALENRYGPLIFGRVDGLRDEHRVLRLLECELVIPRLLLTEGNAYDTYAKTIARAVGG</sequence>
<name>Q2JEB5_FRACC</name>
<protein>
    <recommendedName>
        <fullName evidence="3">ATP-grasp domain-containing protein</fullName>
    </recommendedName>
</protein>
<dbReference type="AlphaFoldDB" id="Q2JEB5"/>
<dbReference type="PANTHER" id="PTHR39217:SF1">
    <property type="entry name" value="GLUTATHIONE SYNTHETASE"/>
    <property type="match status" value="1"/>
</dbReference>